<dbReference type="GO" id="GO:0005886">
    <property type="term" value="C:plasma membrane"/>
    <property type="evidence" value="ECO:0007669"/>
    <property type="project" value="UniProtKB-SubCell"/>
</dbReference>
<evidence type="ECO:0000256" key="7">
    <source>
        <dbReference type="RuleBase" id="RU364093"/>
    </source>
</evidence>
<dbReference type="PIRSF" id="PIRSF005419">
    <property type="entry name" value="FlhA"/>
    <property type="match status" value="1"/>
</dbReference>
<dbReference type="NCBIfam" id="TIGR01398">
    <property type="entry name" value="FlhA"/>
    <property type="match status" value="1"/>
</dbReference>
<sequence>MLDHYRKLDWKNLLLRSDVMVAVGLVAILMVMILPLPSFMLDIFLSLNITLGLLILIICLYTNKALEFALFPSVLLATTLFRLSLNVASTRLILLRGNEGPAAAGSVIQSFGQFVVGGNYVVGVVVFVILVVINFMVITKGAGRVAEVAARFTLDAMPGKQMAIDADLNAGLLSETQARDRRKEIAAEATFYGAMDGASKFVKGDAIAGIIITLINIGAGFIIGVVQKGMPAAAAAETYTILTVGDGLVGQIPALIISTAAGILVTRTAGDEDFGGALKSQFTIHPQALWVVSGILLAFALIPGLPTLPFLLISAGLAFTAHRVQKSLAEQEIERYREERQPQAAKEENYEEMLSVDLLELEVGYGLIPLVDANQNGELLPRIKSIRKQFALEFGFIIPPIHIKDNLQLKPNEYAVLLKNMRIAGGEILPNHHLAMNPGIATETLKGVPTTEPAFGLPATWIGEDLRERAQIAGYTVVDGHTVITTHITEIIKRHAHELIGRQEVQNLLDNLGKSYPKLVEELTPNPLPLGCIMKVLQNLLREQVSIRDLRTILEILADWGSATRDPDLLTEQVRQGMARAISGRHVRDGELLELMTLDQQLEETIEQSVHRTNEGSYLALDPGTAQAFLESLGGVMQSLGGGSTPVLLCPPTIRPHVKRLTERYLPNLVCLSHNEIAPHLRVQSVGTVSINAG</sequence>
<reference evidence="8 9" key="1">
    <citation type="journal article" date="2017" name="Genome Announc.">
        <title>Complete Genome Sequences of Two Acetylene-Fermenting Pelobacter acetylenicus Strains.</title>
        <authorList>
            <person name="Sutton J.M."/>
            <person name="Baesman S.M."/>
            <person name="Fierst J.L."/>
            <person name="Poret-Peterson A.T."/>
            <person name="Oremland R.S."/>
            <person name="Dunlap D.S."/>
            <person name="Akob D.M."/>
        </authorList>
    </citation>
    <scope>NUCLEOTIDE SEQUENCE [LARGE SCALE GENOMIC DNA]</scope>
    <source>
        <strain evidence="8 9">DSM 3247</strain>
    </source>
</reference>
<dbReference type="InterPro" id="IPR042194">
    <property type="entry name" value="FHIPEP_1"/>
</dbReference>
<dbReference type="InterPro" id="IPR042196">
    <property type="entry name" value="FHIPEP_4"/>
</dbReference>
<keyword evidence="3 7" id="KW-1003">Cell membrane</keyword>
<feature type="transmembrane region" description="Helical" evidence="7">
    <location>
        <begin position="20"/>
        <end position="37"/>
    </location>
</feature>
<dbReference type="PANTHER" id="PTHR30161:SF1">
    <property type="entry name" value="FLAGELLAR BIOSYNTHESIS PROTEIN FLHA-RELATED"/>
    <property type="match status" value="1"/>
</dbReference>
<accession>A0A1L3GCV5</accession>
<keyword evidence="7" id="KW-0653">Protein transport</keyword>
<dbReference type="GO" id="GO:0044780">
    <property type="term" value="P:bacterial-type flagellum assembly"/>
    <property type="evidence" value="ECO:0007669"/>
    <property type="project" value="InterPro"/>
</dbReference>
<evidence type="ECO:0000256" key="5">
    <source>
        <dbReference type="ARBA" id="ARBA00022989"/>
    </source>
</evidence>
<dbReference type="Proteomes" id="UP000182264">
    <property type="component" value="Chromosome"/>
</dbReference>
<dbReference type="PROSITE" id="PS00994">
    <property type="entry name" value="FHIPEP"/>
    <property type="match status" value="1"/>
</dbReference>
<feature type="transmembrane region" description="Helical" evidence="7">
    <location>
        <begin position="206"/>
        <end position="227"/>
    </location>
</feature>
<dbReference type="AlphaFoldDB" id="A0A1L3GCV5"/>
<keyword evidence="7" id="KW-1006">Bacterial flagellum protein export</keyword>
<keyword evidence="9" id="KW-1185">Reference proteome</keyword>
<dbReference type="Gene3D" id="3.40.30.60">
    <property type="entry name" value="FHIPEP family, domain 1"/>
    <property type="match status" value="1"/>
</dbReference>
<evidence type="ECO:0000256" key="3">
    <source>
        <dbReference type="ARBA" id="ARBA00022475"/>
    </source>
</evidence>
<evidence type="ECO:0000313" key="8">
    <source>
        <dbReference type="EMBL" id="APG23773.1"/>
    </source>
</evidence>
<dbReference type="RefSeq" id="WP_072285585.1">
    <property type="nucleotide sequence ID" value="NZ_CP015455.1"/>
</dbReference>
<dbReference type="InterPro" id="IPR006301">
    <property type="entry name" value="FlhA"/>
</dbReference>
<keyword evidence="8" id="KW-0969">Cilium</keyword>
<feature type="transmembrane region" description="Helical" evidence="7">
    <location>
        <begin position="288"/>
        <end position="319"/>
    </location>
</feature>
<keyword evidence="5 7" id="KW-1133">Transmembrane helix</keyword>
<dbReference type="PANTHER" id="PTHR30161">
    <property type="entry name" value="FLAGELLAR EXPORT PROTEIN, MEMBRANE FLHA SUBUNIT-RELATED"/>
    <property type="match status" value="1"/>
</dbReference>
<dbReference type="Gene3D" id="1.10.8.540">
    <property type="entry name" value="FHIPEP family, domain 3"/>
    <property type="match status" value="1"/>
</dbReference>
<comment type="function">
    <text evidence="7">Required for formation of the rod structure of the flagellar apparatus. Together with FliI and FliH, may constitute the export apparatus of flagellin.</text>
</comment>
<dbReference type="Pfam" id="PF00771">
    <property type="entry name" value="FHIPEP"/>
    <property type="match status" value="1"/>
</dbReference>
<dbReference type="GO" id="GO:0009306">
    <property type="term" value="P:protein secretion"/>
    <property type="evidence" value="ECO:0007669"/>
    <property type="project" value="InterPro"/>
</dbReference>
<name>A0A1L3GCV5_SYNAC</name>
<evidence type="ECO:0000256" key="2">
    <source>
        <dbReference type="ARBA" id="ARBA00008835"/>
    </source>
</evidence>
<keyword evidence="7" id="KW-0813">Transport</keyword>
<evidence type="ECO:0000256" key="4">
    <source>
        <dbReference type="ARBA" id="ARBA00022692"/>
    </source>
</evidence>
<comment type="subcellular location">
    <subcellularLocation>
        <location evidence="1 7">Cell membrane</location>
        <topology evidence="1 7">Multi-pass membrane protein</topology>
    </subcellularLocation>
</comment>
<dbReference type="EMBL" id="CP015518">
    <property type="protein sequence ID" value="APG23773.1"/>
    <property type="molecule type" value="Genomic_DNA"/>
</dbReference>
<proteinExistence type="inferred from homology"/>
<dbReference type="OrthoDB" id="9759185at2"/>
<dbReference type="Gene3D" id="3.40.50.12790">
    <property type="entry name" value="FHIPEP family, domain 4"/>
    <property type="match status" value="1"/>
</dbReference>
<dbReference type="STRING" id="29542.A6070_09720"/>
<keyword evidence="4 7" id="KW-0812">Transmembrane</keyword>
<keyword evidence="8" id="KW-0282">Flagellum</keyword>
<evidence type="ECO:0000256" key="6">
    <source>
        <dbReference type="ARBA" id="ARBA00023136"/>
    </source>
</evidence>
<evidence type="ECO:0000313" key="9">
    <source>
        <dbReference type="Proteomes" id="UP000182264"/>
    </source>
</evidence>
<dbReference type="InterPro" id="IPR025505">
    <property type="entry name" value="FHIPEP_CS"/>
</dbReference>
<gene>
    <name evidence="7" type="primary">flhA</name>
    <name evidence="8" type="ORF">A7E75_01110</name>
</gene>
<comment type="similarity">
    <text evidence="2 7">Belongs to the FHIPEP (flagella/HR/invasion proteins export pore) family.</text>
</comment>
<organism evidence="8 9">
    <name type="scientific">Syntrophotalea acetylenica</name>
    <name type="common">Pelobacter acetylenicus</name>
    <dbReference type="NCBI Taxonomy" id="29542"/>
    <lineage>
        <taxon>Bacteria</taxon>
        <taxon>Pseudomonadati</taxon>
        <taxon>Thermodesulfobacteriota</taxon>
        <taxon>Desulfuromonadia</taxon>
        <taxon>Desulfuromonadales</taxon>
        <taxon>Syntrophotaleaceae</taxon>
        <taxon>Syntrophotalea</taxon>
    </lineage>
</organism>
<protein>
    <recommendedName>
        <fullName evidence="7">Flagellar biosynthesis protein FlhA</fullName>
    </recommendedName>
</protein>
<feature type="transmembrane region" description="Helical" evidence="7">
    <location>
        <begin position="43"/>
        <end position="62"/>
    </location>
</feature>
<feature type="transmembrane region" description="Helical" evidence="7">
    <location>
        <begin position="114"/>
        <end position="137"/>
    </location>
</feature>
<dbReference type="InterPro" id="IPR001712">
    <property type="entry name" value="T3SS_FHIPEP"/>
</dbReference>
<keyword evidence="7" id="KW-1005">Bacterial flagellum biogenesis</keyword>
<dbReference type="KEGG" id="pace:A6070_09720"/>
<feature type="transmembrane region" description="Helical" evidence="7">
    <location>
        <begin position="247"/>
        <end position="267"/>
    </location>
</feature>
<keyword evidence="8" id="KW-0966">Cell projection</keyword>
<dbReference type="PRINTS" id="PR00949">
    <property type="entry name" value="TYPE3IMAPROT"/>
</dbReference>
<dbReference type="InterPro" id="IPR042193">
    <property type="entry name" value="FHIPEP_3"/>
</dbReference>
<evidence type="ECO:0000256" key="1">
    <source>
        <dbReference type="ARBA" id="ARBA00004651"/>
    </source>
</evidence>
<keyword evidence="6 7" id="KW-0472">Membrane</keyword>
<feature type="transmembrane region" description="Helical" evidence="7">
    <location>
        <begin position="74"/>
        <end position="94"/>
    </location>
</feature>